<feature type="domain" description="ATPase F1/V1/A1 complex alpha/beta subunit N-terminal" evidence="6">
    <location>
        <begin position="11"/>
        <end position="75"/>
    </location>
</feature>
<dbReference type="InterPro" id="IPR055190">
    <property type="entry name" value="ATP-synt_VA_C"/>
</dbReference>
<dbReference type="Pfam" id="PF00006">
    <property type="entry name" value="ATP-synt_ab"/>
    <property type="match status" value="1"/>
</dbReference>
<dbReference type="Pfam" id="PF02874">
    <property type="entry name" value="ATP-synt_ab_N"/>
    <property type="match status" value="1"/>
</dbReference>
<dbReference type="CDD" id="cd18118">
    <property type="entry name" value="ATP-synt_V_A-type_beta_N"/>
    <property type="match status" value="1"/>
</dbReference>
<comment type="similarity">
    <text evidence="1 4">Belongs to the ATPase alpha/beta chains family.</text>
</comment>
<name>D6GT64_FILAD</name>
<evidence type="ECO:0000259" key="7">
    <source>
        <dbReference type="Pfam" id="PF22919"/>
    </source>
</evidence>
<feature type="domain" description="ATPase F1/V1/A1 complex alpha/beta subunit nucleotide-binding" evidence="5">
    <location>
        <begin position="132"/>
        <end position="350"/>
    </location>
</feature>
<dbReference type="InterPro" id="IPR027417">
    <property type="entry name" value="P-loop_NTPase"/>
</dbReference>
<dbReference type="GO" id="GO:0046961">
    <property type="term" value="F:proton-transporting ATPase activity, rotational mechanism"/>
    <property type="evidence" value="ECO:0007669"/>
    <property type="project" value="TreeGrafter"/>
</dbReference>
<dbReference type="AlphaFoldDB" id="D6GT64"/>
<evidence type="ECO:0000259" key="6">
    <source>
        <dbReference type="Pfam" id="PF02874"/>
    </source>
</evidence>
<reference evidence="9" key="1">
    <citation type="submission" date="2010-12" db="EMBL/GenBank/DDBJ databases">
        <title>The genome sequence of Filifactor alocis strain ATCC 35896.</title>
        <authorList>
            <consortium name="The Broad Institute Genome Sequencing Platform"/>
            <person name="Ward D."/>
            <person name="Earl A."/>
            <person name="Feldgarden M."/>
            <person name="Young S.K."/>
            <person name="Gargeya S."/>
            <person name="Zeng Q."/>
            <person name="Alvarado L."/>
            <person name="Berlin A."/>
            <person name="Bochicchio J."/>
            <person name="Chapman S.B."/>
            <person name="Chen Z."/>
            <person name="Freedman E."/>
            <person name="Gellesch M."/>
            <person name="Goldberg J."/>
            <person name="Griggs A."/>
            <person name="Gujja S."/>
            <person name="Heilman E."/>
            <person name="Heiman D."/>
            <person name="Howarth C."/>
            <person name="Mehta T."/>
            <person name="Neiman D."/>
            <person name="Pearson M."/>
            <person name="Roberts A."/>
            <person name="Saif S."/>
            <person name="Shea T."/>
            <person name="Shenoy N."/>
            <person name="Sisk P."/>
            <person name="Stolte C."/>
            <person name="Sykes S."/>
            <person name="White J."/>
            <person name="Yandava C."/>
            <person name="Izard J."/>
            <person name="Blanton J.M."/>
            <person name="Baranova O.V."/>
            <person name="Tanner A.C."/>
            <person name="Dewhirst F.E."/>
            <person name="Haas B."/>
            <person name="Nusbaum C."/>
            <person name="Birren B."/>
        </authorList>
    </citation>
    <scope>NUCLEOTIDE SEQUENCE [LARGE SCALE GENOMIC DNA]</scope>
    <source>
        <strain evidence="9">ATCC 35896 / D40 B5</strain>
    </source>
</reference>
<evidence type="ECO:0000256" key="2">
    <source>
        <dbReference type="ARBA" id="ARBA00022448"/>
    </source>
</evidence>
<dbReference type="KEGG" id="faa:HMPREF0389_01302"/>
<organism evidence="8 9">
    <name type="scientific">Filifactor alocis (strain ATCC 35896 / CCUG 47790 / D40 B5)</name>
    <name type="common">Fusobacterium alocis</name>
    <dbReference type="NCBI Taxonomy" id="546269"/>
    <lineage>
        <taxon>Bacteria</taxon>
        <taxon>Bacillati</taxon>
        <taxon>Bacillota</taxon>
        <taxon>Clostridia</taxon>
        <taxon>Peptostreptococcales</taxon>
        <taxon>Filifactoraceae</taxon>
        <taxon>Filifactor</taxon>
    </lineage>
</organism>
<dbReference type="PANTHER" id="PTHR43389:SF4">
    <property type="entry name" value="V-TYPE PROTON ATPASE SUBUNIT B"/>
    <property type="match status" value="1"/>
</dbReference>
<dbReference type="SUPFAM" id="SSF47917">
    <property type="entry name" value="C-terminal domain of alpha and beta subunits of F1 ATP synthase"/>
    <property type="match status" value="1"/>
</dbReference>
<proteinExistence type="inferred from homology"/>
<dbReference type="STRING" id="546269.HMPREF0389_01302"/>
<evidence type="ECO:0000259" key="5">
    <source>
        <dbReference type="Pfam" id="PF00006"/>
    </source>
</evidence>
<dbReference type="InterPro" id="IPR004100">
    <property type="entry name" value="ATPase_F1/V1/A1_a/bsu_N"/>
</dbReference>
<evidence type="ECO:0000313" key="8">
    <source>
        <dbReference type="EMBL" id="EFE28049.1"/>
    </source>
</evidence>
<dbReference type="Pfam" id="PF22919">
    <property type="entry name" value="ATP-synt_VA_C"/>
    <property type="match status" value="1"/>
</dbReference>
<gene>
    <name evidence="4" type="primary">atpB</name>
    <name evidence="8" type="ordered locus">HMPREF0389_01302</name>
</gene>
<keyword evidence="9" id="KW-1185">Reference proteome</keyword>
<protein>
    <recommendedName>
        <fullName evidence="4">V-type ATP synthase beta chain</fullName>
    </recommendedName>
    <alternativeName>
        <fullName evidence="4">V-ATPase subunit B</fullName>
    </alternativeName>
</protein>
<keyword evidence="4" id="KW-0375">Hydrogen ion transport</keyword>
<evidence type="ECO:0000313" key="9">
    <source>
        <dbReference type="Proteomes" id="UP000007468"/>
    </source>
</evidence>
<feature type="domain" description="ATP synthase A/B type C-terminal" evidence="7">
    <location>
        <begin position="355"/>
        <end position="455"/>
    </location>
</feature>
<dbReference type="CDD" id="cd01135">
    <property type="entry name" value="V_A-ATPase_B"/>
    <property type="match status" value="1"/>
</dbReference>
<dbReference type="PROSITE" id="PS00152">
    <property type="entry name" value="ATPASE_ALPHA_BETA"/>
    <property type="match status" value="1"/>
</dbReference>
<keyword evidence="3 4" id="KW-0406">Ion transport</keyword>
<accession>D6GT64</accession>
<dbReference type="OrthoDB" id="9802718at2"/>
<dbReference type="eggNOG" id="COG1156">
    <property type="taxonomic scope" value="Bacteria"/>
</dbReference>
<dbReference type="CDD" id="cd18112">
    <property type="entry name" value="ATP-synt_V_A-type_beta_C"/>
    <property type="match status" value="1"/>
</dbReference>
<dbReference type="GO" id="GO:0005524">
    <property type="term" value="F:ATP binding"/>
    <property type="evidence" value="ECO:0007669"/>
    <property type="project" value="UniProtKB-UniRule"/>
</dbReference>
<evidence type="ECO:0000256" key="1">
    <source>
        <dbReference type="ARBA" id="ARBA00008936"/>
    </source>
</evidence>
<dbReference type="GO" id="GO:0042777">
    <property type="term" value="P:proton motive force-driven plasma membrane ATP synthesis"/>
    <property type="evidence" value="ECO:0007669"/>
    <property type="project" value="UniProtKB-UniRule"/>
</dbReference>
<dbReference type="HAMAP" id="MF_00310">
    <property type="entry name" value="ATP_synth_B_arch"/>
    <property type="match status" value="1"/>
</dbReference>
<dbReference type="Proteomes" id="UP000007468">
    <property type="component" value="Chromosome"/>
</dbReference>
<dbReference type="EMBL" id="CP002390">
    <property type="protein sequence ID" value="EFE28049.1"/>
    <property type="molecule type" value="Genomic_DNA"/>
</dbReference>
<dbReference type="PANTHER" id="PTHR43389">
    <property type="entry name" value="V-TYPE PROTON ATPASE SUBUNIT B"/>
    <property type="match status" value="1"/>
</dbReference>
<sequence length="458" mass="50857">MSDREYLHLNRVKGDLIVLEGVKNAAYGEILNITLEDGKKRNGKIVAVQGDKVVAQVFQGTQGVSTNNVAVNFTGKPLEIPLSIDILGRQFNGLGQSVDGIGPIYSSKRYNVNGRPMNPVARSYPRDYLETGISAIDSLMTLIRGQKLPIFSGNGLPHNELAAQIVRQASVKGEESNFAIVFGAMGIKHDDADFFRQSFEGSGVIERVVMYVNLADDPAVERISTPRCALTAAEYLAYEEGMHVLVILTDITAYAEALRELSSAREEVPSRKGYPGYLYSDLATLYERAGMVLDKKGSVTLLPILTMPNDDITHPIPDLTGYITEGQIVLSRDLAKQNVYPPINVLPSLSRLMKDGIGDGFTREDHDEVSSQLFSSYSRVQEVRSLAQIIGEDDLSELDQKFMAFGKAFEERFLTQDQDEKRTIEETLDIAWEILSILPKEELERLSPKMIDKYYCGE</sequence>
<dbReference type="RefSeq" id="WP_014263143.1">
    <property type="nucleotide sequence ID" value="NC_016630.1"/>
</dbReference>
<dbReference type="InterPro" id="IPR000194">
    <property type="entry name" value="ATPase_F1/V1/A1_a/bsu_nucl-bd"/>
</dbReference>
<dbReference type="PATRIC" id="fig|546269.5.peg.1698"/>
<dbReference type="Gene3D" id="3.40.50.12240">
    <property type="match status" value="1"/>
</dbReference>
<evidence type="ECO:0000256" key="4">
    <source>
        <dbReference type="HAMAP-Rule" id="MF_00310"/>
    </source>
</evidence>
<dbReference type="SUPFAM" id="SSF52540">
    <property type="entry name" value="P-loop containing nucleoside triphosphate hydrolases"/>
    <property type="match status" value="1"/>
</dbReference>
<dbReference type="GO" id="GO:0046933">
    <property type="term" value="F:proton-transporting ATP synthase activity, rotational mechanism"/>
    <property type="evidence" value="ECO:0007669"/>
    <property type="project" value="UniProtKB-UniRule"/>
</dbReference>
<dbReference type="NCBIfam" id="NF003235">
    <property type="entry name" value="PRK04196.1"/>
    <property type="match status" value="1"/>
</dbReference>
<evidence type="ECO:0000256" key="3">
    <source>
        <dbReference type="ARBA" id="ARBA00023065"/>
    </source>
</evidence>
<dbReference type="InterPro" id="IPR020003">
    <property type="entry name" value="ATPase_a/bsu_AS"/>
</dbReference>
<keyword evidence="2 4" id="KW-0813">Transport</keyword>
<comment type="function">
    <text evidence="4">Produces ATP from ADP in the presence of a proton gradient across the membrane. The V-type beta chain is a regulatory subunit.</text>
</comment>
<keyword evidence="4" id="KW-0066">ATP synthesis</keyword>
<dbReference type="InterPro" id="IPR022879">
    <property type="entry name" value="V-ATPase_su_B/beta"/>
</dbReference>